<protein>
    <submittedName>
        <fullName evidence="1">Uncharacterized protein</fullName>
    </submittedName>
</protein>
<sequence>MRVSMIWVLVYDGYSIDNSTVPALSINCSTSNLSTFLRVRYLLAAPISRISIASTTVIELWEASSFFEGVTPGKASITDDPDETLSSSLLDFSSKLRRFSDSAGPTLLKKQQVLTQFLAKLRFSYRWIRLFKPDRL</sequence>
<evidence type="ECO:0000313" key="2">
    <source>
        <dbReference type="Proteomes" id="UP000479000"/>
    </source>
</evidence>
<name>A0A6H5GCN4_9HEMI</name>
<accession>A0A6H5GCN4</accession>
<keyword evidence="2" id="KW-1185">Reference proteome</keyword>
<organism evidence="1 2">
    <name type="scientific">Nesidiocoris tenuis</name>
    <dbReference type="NCBI Taxonomy" id="355587"/>
    <lineage>
        <taxon>Eukaryota</taxon>
        <taxon>Metazoa</taxon>
        <taxon>Ecdysozoa</taxon>
        <taxon>Arthropoda</taxon>
        <taxon>Hexapoda</taxon>
        <taxon>Insecta</taxon>
        <taxon>Pterygota</taxon>
        <taxon>Neoptera</taxon>
        <taxon>Paraneoptera</taxon>
        <taxon>Hemiptera</taxon>
        <taxon>Heteroptera</taxon>
        <taxon>Panheteroptera</taxon>
        <taxon>Cimicomorpha</taxon>
        <taxon>Miridae</taxon>
        <taxon>Dicyphina</taxon>
        <taxon>Nesidiocoris</taxon>
    </lineage>
</organism>
<dbReference type="AlphaFoldDB" id="A0A6H5GCN4"/>
<gene>
    <name evidence="1" type="ORF">NTEN_LOCUS6883</name>
</gene>
<evidence type="ECO:0000313" key="1">
    <source>
        <dbReference type="EMBL" id="CAB0001096.1"/>
    </source>
</evidence>
<feature type="non-terminal residue" evidence="1">
    <location>
        <position position="136"/>
    </location>
</feature>
<proteinExistence type="predicted"/>
<reference evidence="1 2" key="1">
    <citation type="submission" date="2020-02" db="EMBL/GenBank/DDBJ databases">
        <authorList>
            <person name="Ferguson B K."/>
        </authorList>
    </citation>
    <scope>NUCLEOTIDE SEQUENCE [LARGE SCALE GENOMIC DNA]</scope>
</reference>
<dbReference type="EMBL" id="CADCXU010010400">
    <property type="protein sequence ID" value="CAB0001096.1"/>
    <property type="molecule type" value="Genomic_DNA"/>
</dbReference>
<dbReference type="Proteomes" id="UP000479000">
    <property type="component" value="Unassembled WGS sequence"/>
</dbReference>